<feature type="transmembrane region" description="Helical" evidence="1">
    <location>
        <begin position="133"/>
        <end position="156"/>
    </location>
</feature>
<evidence type="ECO:0000259" key="2">
    <source>
        <dbReference type="Pfam" id="PF07331"/>
    </source>
</evidence>
<keyword evidence="1" id="KW-0472">Membrane</keyword>
<accession>A0A4R5Y8L0</accession>
<evidence type="ECO:0000313" key="4">
    <source>
        <dbReference type="Proteomes" id="UP000294621"/>
    </source>
</evidence>
<feature type="transmembrane region" description="Helical" evidence="1">
    <location>
        <begin position="55"/>
        <end position="76"/>
    </location>
</feature>
<keyword evidence="1" id="KW-1133">Transmembrane helix</keyword>
<feature type="domain" description="DUF1468" evidence="2">
    <location>
        <begin position="27"/>
        <end position="157"/>
    </location>
</feature>
<proteinExistence type="predicted"/>
<protein>
    <submittedName>
        <fullName evidence="3">Tripartite tricarboxylate transporter TctB family protein</fullName>
    </submittedName>
</protein>
<evidence type="ECO:0000256" key="1">
    <source>
        <dbReference type="SAM" id="Phobius"/>
    </source>
</evidence>
<gene>
    <name evidence="3" type="ORF">E2R57_04020</name>
</gene>
<reference evidence="3 4" key="1">
    <citation type="submission" date="2019-03" db="EMBL/GenBank/DDBJ databases">
        <title>Genome Sequencing and Assembly of Various Microbes Isolated from Partially Reclaimed Soil and Acid Mine Drainage (AMD) Site.</title>
        <authorList>
            <person name="Steinbock B."/>
            <person name="Bechtold R."/>
            <person name="Sevigny J.L."/>
            <person name="Thomas D."/>
            <person name="Cuthill L.R."/>
            <person name="Aveiro Johannsen E.J."/>
            <person name="Thomas K."/>
            <person name="Ghosh A."/>
        </authorList>
    </citation>
    <scope>NUCLEOTIDE SEQUENCE [LARGE SCALE GENOMIC DNA]</scope>
    <source>
        <strain evidence="3 4">S-A1</strain>
    </source>
</reference>
<organism evidence="3 4">
    <name type="scientific">Arthrobacter nitrophenolicus</name>
    <dbReference type="NCBI Taxonomy" id="683150"/>
    <lineage>
        <taxon>Bacteria</taxon>
        <taxon>Bacillati</taxon>
        <taxon>Actinomycetota</taxon>
        <taxon>Actinomycetes</taxon>
        <taxon>Micrococcales</taxon>
        <taxon>Micrococcaceae</taxon>
        <taxon>Arthrobacter</taxon>
    </lineage>
</organism>
<name>A0A4R5Y8L0_9MICC</name>
<dbReference type="AlphaFoldDB" id="A0A4R5Y8L0"/>
<dbReference type="EMBL" id="SMZQ01000002">
    <property type="protein sequence ID" value="TDL39655.1"/>
    <property type="molecule type" value="Genomic_DNA"/>
</dbReference>
<keyword evidence="1" id="KW-0812">Transmembrane</keyword>
<dbReference type="Pfam" id="PF07331">
    <property type="entry name" value="TctB"/>
    <property type="match status" value="1"/>
</dbReference>
<dbReference type="Proteomes" id="UP000294621">
    <property type="component" value="Unassembled WGS sequence"/>
</dbReference>
<feature type="transmembrane region" description="Helical" evidence="1">
    <location>
        <begin position="20"/>
        <end position="43"/>
    </location>
</feature>
<dbReference type="RefSeq" id="WP_133346654.1">
    <property type="nucleotide sequence ID" value="NZ_SMZQ01000002.1"/>
</dbReference>
<sequence>MADMPVEEEVRPDVVNGGRIYSALIPLVLAIAGAAVALNGVSLGVGTAEQPGPGMWPLGIGIIWTLAALGLAYSGWVGKLRLEALVQLRRPGTGLVLAVLFVALFSYVGFISAIVVTLVLWSRLLAGFTWRRTAWVTAVITALLYVLFAVVVGTAFPSSLIGLG</sequence>
<comment type="caution">
    <text evidence="3">The sequence shown here is derived from an EMBL/GenBank/DDBJ whole genome shotgun (WGS) entry which is preliminary data.</text>
</comment>
<evidence type="ECO:0000313" key="3">
    <source>
        <dbReference type="EMBL" id="TDL39655.1"/>
    </source>
</evidence>
<dbReference type="InterPro" id="IPR009936">
    <property type="entry name" value="DUF1468"/>
</dbReference>
<dbReference type="OrthoDB" id="3576735at2"/>
<feature type="transmembrane region" description="Helical" evidence="1">
    <location>
        <begin position="96"/>
        <end position="121"/>
    </location>
</feature>